<keyword evidence="2" id="KW-0472">Membrane</keyword>
<organism evidence="3 4">
    <name type="scientific">Batillaria attramentaria</name>
    <dbReference type="NCBI Taxonomy" id="370345"/>
    <lineage>
        <taxon>Eukaryota</taxon>
        <taxon>Metazoa</taxon>
        <taxon>Spiralia</taxon>
        <taxon>Lophotrochozoa</taxon>
        <taxon>Mollusca</taxon>
        <taxon>Gastropoda</taxon>
        <taxon>Caenogastropoda</taxon>
        <taxon>Sorbeoconcha</taxon>
        <taxon>Cerithioidea</taxon>
        <taxon>Batillariidae</taxon>
        <taxon>Batillaria</taxon>
    </lineage>
</organism>
<dbReference type="EMBL" id="JACVVK020000271">
    <property type="protein sequence ID" value="KAK7480913.1"/>
    <property type="molecule type" value="Genomic_DNA"/>
</dbReference>
<feature type="transmembrane region" description="Helical" evidence="2">
    <location>
        <begin position="46"/>
        <end position="70"/>
    </location>
</feature>
<feature type="region of interest" description="Disordered" evidence="1">
    <location>
        <begin position="82"/>
        <end position="155"/>
    </location>
</feature>
<protein>
    <submittedName>
        <fullName evidence="3">Uncharacterized protein</fullName>
    </submittedName>
</protein>
<evidence type="ECO:0000313" key="3">
    <source>
        <dbReference type="EMBL" id="KAK7480913.1"/>
    </source>
</evidence>
<keyword evidence="2" id="KW-0812">Transmembrane</keyword>
<feature type="compositionally biased region" description="Pro residues" evidence="1">
    <location>
        <begin position="136"/>
        <end position="155"/>
    </location>
</feature>
<accession>A0ABD0K235</accession>
<dbReference type="AlphaFoldDB" id="A0ABD0K235"/>
<gene>
    <name evidence="3" type="ORF">BaRGS_00027824</name>
</gene>
<feature type="non-terminal residue" evidence="3">
    <location>
        <position position="1"/>
    </location>
</feature>
<comment type="caution">
    <text evidence="3">The sequence shown here is derived from an EMBL/GenBank/DDBJ whole genome shotgun (WGS) entry which is preliminary data.</text>
</comment>
<keyword evidence="4" id="KW-1185">Reference proteome</keyword>
<reference evidence="3 4" key="1">
    <citation type="journal article" date="2023" name="Sci. Data">
        <title>Genome assembly of the Korean intertidal mud-creeper Batillaria attramentaria.</title>
        <authorList>
            <person name="Patra A.K."/>
            <person name="Ho P.T."/>
            <person name="Jun S."/>
            <person name="Lee S.J."/>
            <person name="Kim Y."/>
            <person name="Won Y.J."/>
        </authorList>
    </citation>
    <scope>NUCLEOTIDE SEQUENCE [LARGE SCALE GENOMIC DNA]</scope>
    <source>
        <strain evidence="3">Wonlab-2016</strain>
    </source>
</reference>
<name>A0ABD0K235_9CAEN</name>
<evidence type="ECO:0000256" key="2">
    <source>
        <dbReference type="SAM" id="Phobius"/>
    </source>
</evidence>
<sequence>VAAGEICTIGVDDDWWGRYDTAYCAHGCCGQWPDQYCCVVSYFGTVWAIVGGVFGSLLFLCVLLALMCVLCKKASHNGRVIHPTTSSNPPRSGLTVVYNSNGGQNPSTHLSVSGGMSSMSAQPPQPPAYKATADTPAPPPYSDPAYPPPFGAALP</sequence>
<evidence type="ECO:0000256" key="1">
    <source>
        <dbReference type="SAM" id="MobiDB-lite"/>
    </source>
</evidence>
<feature type="compositionally biased region" description="Low complexity" evidence="1">
    <location>
        <begin position="116"/>
        <end position="135"/>
    </location>
</feature>
<feature type="compositionally biased region" description="Polar residues" evidence="1">
    <location>
        <begin position="97"/>
        <end position="115"/>
    </location>
</feature>
<proteinExistence type="predicted"/>
<evidence type="ECO:0000313" key="4">
    <source>
        <dbReference type="Proteomes" id="UP001519460"/>
    </source>
</evidence>
<keyword evidence="2" id="KW-1133">Transmembrane helix</keyword>
<dbReference type="Proteomes" id="UP001519460">
    <property type="component" value="Unassembled WGS sequence"/>
</dbReference>